<dbReference type="Proteomes" id="UP000288012">
    <property type="component" value="Unassembled WGS sequence"/>
</dbReference>
<dbReference type="Pfam" id="PF18493">
    <property type="entry name" value="DUF5617"/>
    <property type="match status" value="1"/>
</dbReference>
<comment type="caution">
    <text evidence="2">The sequence shown here is derived from an EMBL/GenBank/DDBJ whole genome shotgun (WGS) entry which is preliminary data.</text>
</comment>
<evidence type="ECO:0000313" key="2">
    <source>
        <dbReference type="EMBL" id="RUQ91492.1"/>
    </source>
</evidence>
<reference evidence="2 3" key="1">
    <citation type="submission" date="2018-12" db="EMBL/GenBank/DDBJ databases">
        <title>Legionella sp,whole genome shotgun sequence.</title>
        <authorList>
            <person name="Wu H."/>
        </authorList>
    </citation>
    <scope>NUCLEOTIDE SEQUENCE [LARGE SCALE GENOMIC DNA]</scope>
    <source>
        <strain evidence="3">km714</strain>
    </source>
</reference>
<dbReference type="InterPro" id="IPR041234">
    <property type="entry name" value="RavJ-like_C"/>
</dbReference>
<feature type="domain" description="RavJ-like C-terminal" evidence="1">
    <location>
        <begin position="225"/>
        <end position="317"/>
    </location>
</feature>
<dbReference type="EMBL" id="RZGR01000001">
    <property type="protein sequence ID" value="RUQ91492.1"/>
    <property type="molecule type" value="Genomic_DNA"/>
</dbReference>
<organism evidence="2 3">
    <name type="scientific">Legionella septentrionalis</name>
    <dbReference type="NCBI Taxonomy" id="2498109"/>
    <lineage>
        <taxon>Bacteria</taxon>
        <taxon>Pseudomonadati</taxon>
        <taxon>Pseudomonadota</taxon>
        <taxon>Gammaproteobacteria</taxon>
        <taxon>Legionellales</taxon>
        <taxon>Legionellaceae</taxon>
        <taxon>Legionella</taxon>
    </lineage>
</organism>
<name>A0A3S0WT71_9GAMM</name>
<evidence type="ECO:0000259" key="1">
    <source>
        <dbReference type="Pfam" id="PF18493"/>
    </source>
</evidence>
<gene>
    <name evidence="2" type="ORF">EKM59_00045</name>
</gene>
<dbReference type="RefSeq" id="WP_127057387.1">
    <property type="nucleotide sequence ID" value="NZ_RZGR01000001.1"/>
</dbReference>
<keyword evidence="3" id="KW-1185">Reference proteome</keyword>
<accession>A0A3S0WT71</accession>
<evidence type="ECO:0000313" key="3">
    <source>
        <dbReference type="Proteomes" id="UP000288012"/>
    </source>
</evidence>
<dbReference type="AlphaFoldDB" id="A0A3S0WT71"/>
<protein>
    <recommendedName>
        <fullName evidence="1">RavJ-like C-terminal domain-containing protein</fullName>
    </recommendedName>
</protein>
<sequence length="336" mass="39063">MSFISWLKKIVSKQTSDAAKHQPDHQSLQEIEHSSVKLIYEQLNPSNKKEFPLLKPSHLNRYEPQRINLGYTNLHHSSQKINLIKDVNYLWVYNAKKELILGIEEPWKYPQAFIDRQNTEQLNFFNSKILPQLKKAGILGHPTLACHFSAQGSALPKEGQAFIAGELGYREGKWVLNNNSGRYSQYSKEDPKQIKFYMDEVAKQFIRHSTEKEIKIELTYSGSYAAYAKQWHADRSPVENALVLLKDYAKSNWLELFFTAHWNRHHVHLVRDALTYFSKNPPQNIDEIIHHLVNQLASIGHDKINLHGSLMRRLKFLSTQVENDLIREEPNASLLI</sequence>
<proteinExistence type="predicted"/>